<evidence type="ECO:0000313" key="3">
    <source>
        <dbReference type="EMBL" id="NNJ27309.1"/>
    </source>
</evidence>
<name>A0ABX1VGQ1_9PLAN</name>
<evidence type="ECO:0000256" key="1">
    <source>
        <dbReference type="SAM" id="Coils"/>
    </source>
</evidence>
<feature type="region of interest" description="Disordered" evidence="2">
    <location>
        <begin position="1"/>
        <end position="35"/>
    </location>
</feature>
<dbReference type="RefSeq" id="WP_171189217.1">
    <property type="nucleotide sequence ID" value="NZ_WTPX01000139.1"/>
</dbReference>
<protein>
    <recommendedName>
        <fullName evidence="5">Tetratricopeptide repeat protein</fullName>
    </recommendedName>
</protein>
<comment type="caution">
    <text evidence="3">The sequence shown here is derived from an EMBL/GenBank/DDBJ whole genome shotgun (WGS) entry which is preliminary data.</text>
</comment>
<dbReference type="Proteomes" id="UP000609651">
    <property type="component" value="Unassembled WGS sequence"/>
</dbReference>
<organism evidence="3 4">
    <name type="scientific">Alienimonas chondri</name>
    <dbReference type="NCBI Taxonomy" id="2681879"/>
    <lineage>
        <taxon>Bacteria</taxon>
        <taxon>Pseudomonadati</taxon>
        <taxon>Planctomycetota</taxon>
        <taxon>Planctomycetia</taxon>
        <taxon>Planctomycetales</taxon>
        <taxon>Planctomycetaceae</taxon>
        <taxon>Alienimonas</taxon>
    </lineage>
</organism>
<evidence type="ECO:0008006" key="5">
    <source>
        <dbReference type="Google" id="ProtNLM"/>
    </source>
</evidence>
<accession>A0ABX1VGQ1</accession>
<dbReference type="InterPro" id="IPR019734">
    <property type="entry name" value="TPR_rpt"/>
</dbReference>
<keyword evidence="1" id="KW-0175">Coiled coil</keyword>
<dbReference type="InterPro" id="IPR011990">
    <property type="entry name" value="TPR-like_helical_dom_sf"/>
</dbReference>
<gene>
    <name evidence="3" type="ORF">LzC2_34110</name>
</gene>
<dbReference type="EMBL" id="WTPX01000139">
    <property type="protein sequence ID" value="NNJ27309.1"/>
    <property type="molecule type" value="Genomic_DNA"/>
</dbReference>
<dbReference type="SUPFAM" id="SSF48452">
    <property type="entry name" value="TPR-like"/>
    <property type="match status" value="2"/>
</dbReference>
<sequence>MASDSASSSDDGPSADGPAEPSAKDKEIAKKSWQHGNGALSKQNFDLAIQMYYQASQKDPGNLLYRQSLRGAEKKKYKDNGTGASMKGVKLMGVKGRIKKAKAKKDWAALDTAAEEGLKIDPWDVEMNLSVADAAEGREYYEIAKFAVDAALASNKEDVKLLTRYANLLEELEEYEPALVLWGKIKQITPDDPAIDRKLTELHTSKMIKKTGGEEGEGTAAMKQKSTAYDEASGRGDDEVDGPGQDPVSDLKRLIRKQPDDPNPRVRLADLLFKSGKLKQAALTMKEAAELSGDISIKERYEDMMLAEMRQEVDASKQKARQLKDEKRLARAKKYEAQMNDKAVEILTRRAEHHPKNMKVKFDLGGRLLARKEVAKAIPLLQQATTDTRLEQAARVSLGEAFLMDGKRPLAKRQFINALETIDIHEQPELFLKCHYALGRLAEEAKETREAEKHYSEVLGLDYNYRDANDRLTKLSEE</sequence>
<evidence type="ECO:0000313" key="4">
    <source>
        <dbReference type="Proteomes" id="UP000609651"/>
    </source>
</evidence>
<feature type="compositionally biased region" description="Low complexity" evidence="2">
    <location>
        <begin position="1"/>
        <end position="19"/>
    </location>
</feature>
<evidence type="ECO:0000256" key="2">
    <source>
        <dbReference type="SAM" id="MobiDB-lite"/>
    </source>
</evidence>
<feature type="coiled-coil region" evidence="1">
    <location>
        <begin position="306"/>
        <end position="333"/>
    </location>
</feature>
<dbReference type="Gene3D" id="1.25.40.10">
    <property type="entry name" value="Tetratricopeptide repeat domain"/>
    <property type="match status" value="2"/>
</dbReference>
<proteinExistence type="predicted"/>
<feature type="region of interest" description="Disordered" evidence="2">
    <location>
        <begin position="208"/>
        <end position="248"/>
    </location>
</feature>
<keyword evidence="4" id="KW-1185">Reference proteome</keyword>
<reference evidence="3 4" key="1">
    <citation type="journal article" date="2020" name="Syst. Appl. Microbiol.">
        <title>Alienimonas chondri sp. nov., a novel planctomycete isolated from the biofilm of the red alga Chondrus crispus.</title>
        <authorList>
            <person name="Vitorino I."/>
            <person name="Albuquerque L."/>
            <person name="Wiegand S."/>
            <person name="Kallscheuer N."/>
            <person name="da Costa M.S."/>
            <person name="Lobo-da-Cunha A."/>
            <person name="Jogler C."/>
            <person name="Lage O.M."/>
        </authorList>
    </citation>
    <scope>NUCLEOTIDE SEQUENCE [LARGE SCALE GENOMIC DNA]</scope>
    <source>
        <strain evidence="3 4">LzC2</strain>
    </source>
</reference>
<dbReference type="SMART" id="SM00028">
    <property type="entry name" value="TPR"/>
    <property type="match status" value="4"/>
</dbReference>